<dbReference type="AlphaFoldDB" id="A0A7K1LQF5"/>
<dbReference type="PROSITE" id="PS51257">
    <property type="entry name" value="PROKAR_LIPOPROTEIN"/>
    <property type="match status" value="1"/>
</dbReference>
<name>A0A7K1LQF5_9FLAO</name>
<feature type="region of interest" description="Disordered" evidence="1">
    <location>
        <begin position="26"/>
        <end position="60"/>
    </location>
</feature>
<dbReference type="Pfam" id="PF11827">
    <property type="entry name" value="DUF3347"/>
    <property type="match status" value="1"/>
</dbReference>
<organism evidence="3 4">
    <name type="scientific">Christiangramia aestuarii</name>
    <dbReference type="NCBI Taxonomy" id="1028746"/>
    <lineage>
        <taxon>Bacteria</taxon>
        <taxon>Pseudomonadati</taxon>
        <taxon>Bacteroidota</taxon>
        <taxon>Flavobacteriia</taxon>
        <taxon>Flavobacteriales</taxon>
        <taxon>Flavobacteriaceae</taxon>
        <taxon>Christiangramia</taxon>
    </lineage>
</organism>
<evidence type="ECO:0000259" key="2">
    <source>
        <dbReference type="Pfam" id="PF11827"/>
    </source>
</evidence>
<evidence type="ECO:0000256" key="1">
    <source>
        <dbReference type="SAM" id="MobiDB-lite"/>
    </source>
</evidence>
<sequence length="195" mass="21889">MKRRFRSLITMSLVAGSLMMYSCGDSKKEKEETVSHEDHEMHENSDHTHSENSGHSHSEKTVAAAEFKNDGVKQVFNQYLEVKDALVQTDAEAASEAAKELQVSLEENNPEIAKIAGNIAGENDVNKQREAFSELTAAMDPVLKQAISSGKIYKQFCPMAFEGKGDYWYSNSDQIRNPYFGDRMLKCGRVEETIQ</sequence>
<accession>A0A7K1LQF5</accession>
<keyword evidence="4" id="KW-1185">Reference proteome</keyword>
<dbReference type="EMBL" id="VJVW01000004">
    <property type="protein sequence ID" value="MUP43003.1"/>
    <property type="molecule type" value="Genomic_DNA"/>
</dbReference>
<reference evidence="3 4" key="1">
    <citation type="submission" date="2019-07" db="EMBL/GenBank/DDBJ databases">
        <title>Gramella aestuarii sp. nov., isolated from a tidal flat, and emended description of Gramella echinicola.</title>
        <authorList>
            <person name="Liu L."/>
        </authorList>
    </citation>
    <scope>NUCLEOTIDE SEQUENCE [LARGE SCALE GENOMIC DNA]</scope>
    <source>
        <strain evidence="3 4">BS12</strain>
    </source>
</reference>
<feature type="domain" description="DUF3347" evidence="2">
    <location>
        <begin position="75"/>
        <end position="145"/>
    </location>
</feature>
<gene>
    <name evidence="3" type="ORF">FLP08_10490</name>
</gene>
<protein>
    <submittedName>
        <fullName evidence="3">DUF3347 domain-containing protein</fullName>
    </submittedName>
</protein>
<comment type="caution">
    <text evidence="3">The sequence shown here is derived from an EMBL/GenBank/DDBJ whole genome shotgun (WGS) entry which is preliminary data.</text>
</comment>
<evidence type="ECO:0000313" key="3">
    <source>
        <dbReference type="EMBL" id="MUP43003.1"/>
    </source>
</evidence>
<proteinExistence type="predicted"/>
<evidence type="ECO:0000313" key="4">
    <source>
        <dbReference type="Proteomes" id="UP000460416"/>
    </source>
</evidence>
<dbReference type="InterPro" id="IPR021782">
    <property type="entry name" value="DUF3347"/>
</dbReference>
<dbReference type="Proteomes" id="UP000460416">
    <property type="component" value="Unassembled WGS sequence"/>
</dbReference>